<comment type="caution">
    <text evidence="1">The sequence shown here is derived from an EMBL/GenBank/DDBJ whole genome shotgun (WGS) entry which is preliminary data.</text>
</comment>
<dbReference type="Proteomes" id="UP001228044">
    <property type="component" value="Unassembled WGS sequence"/>
</dbReference>
<sequence length="234" mass="24213">MNAASKSTPQLLAELSGLLRGLPGSAAPLANALTVQAMGFQVFGRTDAVDLLARHPLALSPSPHVLSAPGALAVLDVTPEGRPVGVFADVMDGVLARLWVAGPVVDDAATEPGVPVASDDFLTQDRTHCAGDPIDFPSLDALAWPQVQACAAEALQTVAEPAAASSSRAVVVRAFSSGDGFAVLYALRVLSPEVPRVAHRRWAVAVGRIGADGALLHRRIAVSDAWPVPAHVFF</sequence>
<reference evidence="1 2" key="1">
    <citation type="submission" date="2023-06" db="EMBL/GenBank/DDBJ databases">
        <title>Pelomonas sp. PFR6 16S ribosomal RNA gene Genome sequencing and assembly.</title>
        <authorList>
            <person name="Woo H."/>
        </authorList>
    </citation>
    <scope>NUCLEOTIDE SEQUENCE [LARGE SCALE GENOMIC DNA]</scope>
    <source>
        <strain evidence="1 2">PFR6</strain>
    </source>
</reference>
<protein>
    <submittedName>
        <fullName evidence="1">Uncharacterized protein</fullName>
    </submittedName>
</protein>
<organism evidence="1 2">
    <name type="scientific">Roseateles violae</name>
    <dbReference type="NCBI Taxonomy" id="3058042"/>
    <lineage>
        <taxon>Bacteria</taxon>
        <taxon>Pseudomonadati</taxon>
        <taxon>Pseudomonadota</taxon>
        <taxon>Betaproteobacteria</taxon>
        <taxon>Burkholderiales</taxon>
        <taxon>Sphaerotilaceae</taxon>
        <taxon>Roseateles</taxon>
    </lineage>
</organism>
<proteinExistence type="predicted"/>
<accession>A0ABT8DSQ9</accession>
<name>A0ABT8DSQ9_9BURK</name>
<dbReference type="RefSeq" id="WP_290357686.1">
    <property type="nucleotide sequence ID" value="NZ_JAUHHC010000001.1"/>
</dbReference>
<keyword evidence="2" id="KW-1185">Reference proteome</keyword>
<gene>
    <name evidence="1" type="ORF">QWJ38_03710</name>
</gene>
<evidence type="ECO:0000313" key="2">
    <source>
        <dbReference type="Proteomes" id="UP001228044"/>
    </source>
</evidence>
<evidence type="ECO:0000313" key="1">
    <source>
        <dbReference type="EMBL" id="MDN3919382.1"/>
    </source>
</evidence>
<dbReference type="EMBL" id="JAUHHC010000001">
    <property type="protein sequence ID" value="MDN3919382.1"/>
    <property type="molecule type" value="Genomic_DNA"/>
</dbReference>